<dbReference type="InterPro" id="IPR036291">
    <property type="entry name" value="NAD(P)-bd_dom_sf"/>
</dbReference>
<reference evidence="3 4" key="1">
    <citation type="submission" date="2016-12" db="EMBL/GenBank/DDBJ databases">
        <title>Trade-off between light-utilization and light-protection in marine flavobacteria.</title>
        <authorList>
            <person name="Kumagai Y."/>
            <person name="Yoshizawa S."/>
            <person name="Kogure K."/>
            <person name="Iwasaki W."/>
        </authorList>
    </citation>
    <scope>NUCLEOTIDE SEQUENCE [LARGE SCALE GENOMIC DNA]</scope>
    <source>
        <strain evidence="3 4">ATCC 43844</strain>
    </source>
</reference>
<dbReference type="Gene3D" id="3.40.50.720">
    <property type="entry name" value="NAD(P)-binding Rossmann-like Domain"/>
    <property type="match status" value="1"/>
</dbReference>
<comment type="similarity">
    <text evidence="1">Belongs to the short-chain dehydrogenases/reductases (SDR) family.</text>
</comment>
<dbReference type="AlphaFoldDB" id="A0A2S7WJI5"/>
<dbReference type="Proteomes" id="UP000239068">
    <property type="component" value="Unassembled WGS sequence"/>
</dbReference>
<dbReference type="Pfam" id="PF00106">
    <property type="entry name" value="adh_short"/>
    <property type="match status" value="1"/>
</dbReference>
<dbReference type="GO" id="GO:0016491">
    <property type="term" value="F:oxidoreductase activity"/>
    <property type="evidence" value="ECO:0007669"/>
    <property type="project" value="UniProtKB-KW"/>
</dbReference>
<dbReference type="PANTHER" id="PTHR44196">
    <property type="entry name" value="DEHYDROGENASE/REDUCTASE SDR FAMILY MEMBER 7B"/>
    <property type="match status" value="1"/>
</dbReference>
<evidence type="ECO:0000256" key="1">
    <source>
        <dbReference type="ARBA" id="ARBA00006484"/>
    </source>
</evidence>
<comment type="caution">
    <text evidence="3">The sequence shown here is derived from an EMBL/GenBank/DDBJ whole genome shotgun (WGS) entry which is preliminary data.</text>
</comment>
<dbReference type="PRINTS" id="PR00081">
    <property type="entry name" value="GDHRDH"/>
</dbReference>
<keyword evidence="4" id="KW-1185">Reference proteome</keyword>
<gene>
    <name evidence="3" type="ORF">BTO16_16745</name>
</gene>
<evidence type="ECO:0000313" key="3">
    <source>
        <dbReference type="EMBL" id="PQJ77471.1"/>
    </source>
</evidence>
<dbReference type="InterPro" id="IPR002347">
    <property type="entry name" value="SDR_fam"/>
</dbReference>
<accession>A0A2S7WJI5</accession>
<evidence type="ECO:0000256" key="2">
    <source>
        <dbReference type="ARBA" id="ARBA00023002"/>
    </source>
</evidence>
<organism evidence="3 4">
    <name type="scientific">Polaribacter glomeratus</name>
    <dbReference type="NCBI Taxonomy" id="102"/>
    <lineage>
        <taxon>Bacteria</taxon>
        <taxon>Pseudomonadati</taxon>
        <taxon>Bacteroidota</taxon>
        <taxon>Flavobacteriia</taxon>
        <taxon>Flavobacteriales</taxon>
        <taxon>Flavobacteriaceae</taxon>
    </lineage>
</organism>
<dbReference type="PANTHER" id="PTHR44196:SF3">
    <property type="entry name" value="SHORT CHAIN DEHYDROGENASE FAMILY PROTEIN"/>
    <property type="match status" value="1"/>
</dbReference>
<dbReference type="EMBL" id="MSCM01000002">
    <property type="protein sequence ID" value="PQJ77471.1"/>
    <property type="molecule type" value="Genomic_DNA"/>
</dbReference>
<evidence type="ECO:0008006" key="5">
    <source>
        <dbReference type="Google" id="ProtNLM"/>
    </source>
</evidence>
<dbReference type="OrthoDB" id="822355at2"/>
<name>A0A2S7WJI5_9FLAO</name>
<evidence type="ECO:0000313" key="4">
    <source>
        <dbReference type="Proteomes" id="UP000239068"/>
    </source>
</evidence>
<dbReference type="SUPFAM" id="SSF51735">
    <property type="entry name" value="NAD(P)-binding Rossmann-fold domains"/>
    <property type="match status" value="1"/>
</dbReference>
<keyword evidence="2" id="KW-0560">Oxidoreductase</keyword>
<protein>
    <recommendedName>
        <fullName evidence="5">Oxidoreductase</fullName>
    </recommendedName>
</protein>
<dbReference type="RefSeq" id="WP_105022793.1">
    <property type="nucleotide sequence ID" value="NZ_MSCM01000002.1"/>
</dbReference>
<sequence>MKNAIVFGATSGIGKSITKILVKEGYKVAITGRRLEKLEELKKEFPDHILVKQNDIQQIEDVEKVFYEIVSEFKTIDLVIQSSGVGFVNPKLDWNKQQQTIVTNVLGVTKLYVLAYTLFKEQQFGHLVGISSIASIRGSRAAPDYFASKAYQKSYLEGLYIKTKSIKSKKVFITDIRPGFVDTPMALGDQLFWMVPLEKAAIQIYAAIKKKKRVAYISKRWQLVAWVLKIAPAWVLKKMM</sequence>
<dbReference type="GO" id="GO:0016020">
    <property type="term" value="C:membrane"/>
    <property type="evidence" value="ECO:0007669"/>
    <property type="project" value="TreeGrafter"/>
</dbReference>
<proteinExistence type="inferred from homology"/>